<reference evidence="1 2" key="1">
    <citation type="submission" date="2016-12" db="EMBL/GenBank/DDBJ databases">
        <authorList>
            <person name="Song W.-J."/>
            <person name="Kurnit D.M."/>
        </authorList>
    </citation>
    <scope>NUCLEOTIDE SEQUENCE [LARGE SCALE GENOMIC DNA]</scope>
    <source>
        <strain evidence="1 2">DSM 14810</strain>
    </source>
</reference>
<evidence type="ECO:0000313" key="2">
    <source>
        <dbReference type="Proteomes" id="UP000184097"/>
    </source>
</evidence>
<sequence length="53" mass="6188">MSYTDKKVKVTVIESKCPKYKEGDVICFEGSMLDRQRMYGSYECNLSIYLCFS</sequence>
<gene>
    <name evidence="1" type="ORF">SAMN02745247_00129</name>
</gene>
<evidence type="ECO:0000313" key="1">
    <source>
        <dbReference type="EMBL" id="SHN48694.1"/>
    </source>
</evidence>
<organism evidence="1 2">
    <name type="scientific">Butyrivibrio hungatei DSM 14810</name>
    <dbReference type="NCBI Taxonomy" id="1121132"/>
    <lineage>
        <taxon>Bacteria</taxon>
        <taxon>Bacillati</taxon>
        <taxon>Bacillota</taxon>
        <taxon>Clostridia</taxon>
        <taxon>Lachnospirales</taxon>
        <taxon>Lachnospiraceae</taxon>
        <taxon>Butyrivibrio</taxon>
    </lineage>
</organism>
<protein>
    <submittedName>
        <fullName evidence="1">TIGR04076 family protein</fullName>
    </submittedName>
</protein>
<dbReference type="Proteomes" id="UP000184097">
    <property type="component" value="Unassembled WGS sequence"/>
</dbReference>
<dbReference type="EMBL" id="FRDH01000003">
    <property type="protein sequence ID" value="SHN48694.1"/>
    <property type="molecule type" value="Genomic_DNA"/>
</dbReference>
<name>A0A1M7RR03_9FIRM</name>
<proteinExistence type="predicted"/>
<accession>A0A1M7RR03</accession>
<dbReference type="AlphaFoldDB" id="A0A1M7RR03"/>
<dbReference type="RefSeq" id="WP_178297584.1">
    <property type="nucleotide sequence ID" value="NZ_FRDH01000003.1"/>
</dbReference>